<dbReference type="OrthoDB" id="411211at2759"/>
<keyword evidence="5" id="KW-0472">Membrane</keyword>
<dbReference type="Proteomes" id="UP000283634">
    <property type="component" value="Unassembled WGS sequence"/>
</dbReference>
<dbReference type="InterPro" id="IPR051558">
    <property type="entry name" value="Metallophosphoesterase_PAP"/>
</dbReference>
<dbReference type="InterPro" id="IPR024927">
    <property type="entry name" value="Acid_PPase"/>
</dbReference>
<dbReference type="Gene3D" id="3.60.21.10">
    <property type="match status" value="1"/>
</dbReference>
<dbReference type="AlphaFoldDB" id="A0A422NIS1"/>
<keyword evidence="3" id="KW-0732">Signal</keyword>
<dbReference type="PANTHER" id="PTHR10161">
    <property type="entry name" value="TARTRATE-RESISTANT ACID PHOSPHATASE TYPE 5"/>
    <property type="match status" value="1"/>
</dbReference>
<gene>
    <name evidence="7" type="ORF">TraAM80_04572</name>
</gene>
<dbReference type="GO" id="GO:0003993">
    <property type="term" value="F:acid phosphatase activity"/>
    <property type="evidence" value="ECO:0007669"/>
    <property type="project" value="UniProtKB-EC"/>
</dbReference>
<dbReference type="InterPro" id="IPR029052">
    <property type="entry name" value="Metallo-depent_PP-like"/>
</dbReference>
<evidence type="ECO:0000256" key="5">
    <source>
        <dbReference type="SAM" id="Phobius"/>
    </source>
</evidence>
<evidence type="ECO:0000256" key="2">
    <source>
        <dbReference type="ARBA" id="ARBA00012646"/>
    </source>
</evidence>
<dbReference type="OMA" id="QHEASAY"/>
<evidence type="ECO:0000259" key="6">
    <source>
        <dbReference type="Pfam" id="PF00149"/>
    </source>
</evidence>
<evidence type="ECO:0000256" key="1">
    <source>
        <dbReference type="ARBA" id="ARBA00000032"/>
    </source>
</evidence>
<comment type="caution">
    <text evidence="7">The sequence shown here is derived from an EMBL/GenBank/DDBJ whole genome shotgun (WGS) entry which is preliminary data.</text>
</comment>
<feature type="transmembrane region" description="Helical" evidence="5">
    <location>
        <begin position="12"/>
        <end position="33"/>
    </location>
</feature>
<keyword evidence="4 7" id="KW-0378">Hydrolase</keyword>
<dbReference type="EMBL" id="MKGL01000136">
    <property type="protein sequence ID" value="RNF05373.1"/>
    <property type="molecule type" value="Genomic_DNA"/>
</dbReference>
<dbReference type="Pfam" id="PF00149">
    <property type="entry name" value="Metallophos"/>
    <property type="match status" value="1"/>
</dbReference>
<feature type="transmembrane region" description="Helical" evidence="5">
    <location>
        <begin position="410"/>
        <end position="431"/>
    </location>
</feature>
<dbReference type="GeneID" id="40328505"/>
<evidence type="ECO:0000256" key="3">
    <source>
        <dbReference type="ARBA" id="ARBA00022729"/>
    </source>
</evidence>
<dbReference type="SUPFAM" id="SSF56300">
    <property type="entry name" value="Metallo-dependent phosphatases"/>
    <property type="match status" value="1"/>
</dbReference>
<protein>
    <recommendedName>
        <fullName evidence="2">acid phosphatase</fullName>
        <ecNumber evidence="2">3.1.3.2</ecNumber>
    </recommendedName>
</protein>
<reference evidence="7 8" key="1">
    <citation type="journal article" date="2018" name="BMC Genomics">
        <title>Genomic comparison of Trypanosoma conorhini and Trypanosoma rangeli to Trypanosoma cruzi strains of high and low virulence.</title>
        <authorList>
            <person name="Bradwell K.R."/>
            <person name="Koparde V.N."/>
            <person name="Matveyev A.V."/>
            <person name="Serrano M.G."/>
            <person name="Alves J.M."/>
            <person name="Parikh H."/>
            <person name="Huang B."/>
            <person name="Lee V."/>
            <person name="Espinosa-Alvarez O."/>
            <person name="Ortiz P.A."/>
            <person name="Costa-Martins A.G."/>
            <person name="Teixeira M.M."/>
            <person name="Buck G.A."/>
        </authorList>
    </citation>
    <scope>NUCLEOTIDE SEQUENCE [LARGE SCALE GENOMIC DNA]</scope>
    <source>
        <strain evidence="7 8">AM80</strain>
    </source>
</reference>
<name>A0A422NIS1_TRYRA</name>
<dbReference type="PANTHER" id="PTHR10161:SF14">
    <property type="entry name" value="TARTRATE-RESISTANT ACID PHOSPHATASE TYPE 5"/>
    <property type="match status" value="1"/>
</dbReference>
<keyword evidence="8" id="KW-1185">Reference proteome</keyword>
<dbReference type="RefSeq" id="XP_029238650.1">
    <property type="nucleotide sequence ID" value="XM_029381495.1"/>
</dbReference>
<accession>A0A422NIS1</accession>
<sequence>MPTGVCGRDPQLCLPGVVAAVVLFVVGIVALTVDAAIPGVPLAEVVFAPYNLHPVVEEAASTTAGGEEVDDFCFISHGCWGGKPSKQKQQKEIAALIVRLIEDAARHPQRQDERIRFVVAAGDNFYPHGVRDVHDTRFFTTFEGVYSGGSEVQRVPWLVALGNHDHLGNWSAQVSYTYATREPTPHERRGFNLTPNGTAVTGRWYMPHPYYVVKVSNDMVVVVLDTVLMHSCNEHPDACWDAGKQKAVVEDWLLRMYANVPYKVVVGHYPVLSNGPHENYPWLQDWLIPLLTRSCASLYIHADNHYLQVSKRGFQYYANSGGGGGAGLHHSFKDKSWMHRDSVFHSVETGVMVHCKKGNRLTHRVLSKTGDVLFRFASWDSDDGAPLAQCLAKLMEGAATRPQRVREDGLLVLLPPVALLPLLLLLFFVSAKRQYRLRGRRRV</sequence>
<comment type="catalytic activity">
    <reaction evidence="1">
        <text>a phosphate monoester + H2O = an alcohol + phosphate</text>
        <dbReference type="Rhea" id="RHEA:15017"/>
        <dbReference type="ChEBI" id="CHEBI:15377"/>
        <dbReference type="ChEBI" id="CHEBI:30879"/>
        <dbReference type="ChEBI" id="CHEBI:43474"/>
        <dbReference type="ChEBI" id="CHEBI:67140"/>
        <dbReference type="EC" id="3.1.3.2"/>
    </reaction>
</comment>
<evidence type="ECO:0000313" key="7">
    <source>
        <dbReference type="EMBL" id="RNF05373.1"/>
    </source>
</evidence>
<dbReference type="CDD" id="cd07378">
    <property type="entry name" value="MPP_ACP5"/>
    <property type="match status" value="1"/>
</dbReference>
<dbReference type="EC" id="3.1.3.2" evidence="2"/>
<feature type="domain" description="Calcineurin-like phosphoesterase" evidence="6">
    <location>
        <begin position="98"/>
        <end position="284"/>
    </location>
</feature>
<proteinExistence type="predicted"/>
<keyword evidence="5" id="KW-0812">Transmembrane</keyword>
<dbReference type="InterPro" id="IPR004843">
    <property type="entry name" value="Calcineurin-like_PHP"/>
</dbReference>
<keyword evidence="5" id="KW-1133">Transmembrane helix</keyword>
<evidence type="ECO:0000313" key="8">
    <source>
        <dbReference type="Proteomes" id="UP000283634"/>
    </source>
</evidence>
<evidence type="ECO:0000256" key="4">
    <source>
        <dbReference type="ARBA" id="ARBA00022801"/>
    </source>
</evidence>
<organism evidence="7 8">
    <name type="scientific">Trypanosoma rangeli</name>
    <dbReference type="NCBI Taxonomy" id="5698"/>
    <lineage>
        <taxon>Eukaryota</taxon>
        <taxon>Discoba</taxon>
        <taxon>Euglenozoa</taxon>
        <taxon>Kinetoplastea</taxon>
        <taxon>Metakinetoplastina</taxon>
        <taxon>Trypanosomatida</taxon>
        <taxon>Trypanosomatidae</taxon>
        <taxon>Trypanosoma</taxon>
        <taxon>Herpetosoma</taxon>
    </lineage>
</organism>